<keyword evidence="1" id="KW-0472">Membrane</keyword>
<evidence type="ECO:0000313" key="3">
    <source>
        <dbReference type="Proteomes" id="UP001589670"/>
    </source>
</evidence>
<evidence type="ECO:0000256" key="1">
    <source>
        <dbReference type="SAM" id="Phobius"/>
    </source>
</evidence>
<keyword evidence="1" id="KW-0812">Transmembrane</keyword>
<reference evidence="2 3" key="1">
    <citation type="submission" date="2024-09" db="EMBL/GenBank/DDBJ databases">
        <authorList>
            <person name="Sun Q."/>
            <person name="Mori K."/>
        </authorList>
    </citation>
    <scope>NUCLEOTIDE SEQUENCE [LARGE SCALE GENOMIC DNA]</scope>
    <source>
        <strain evidence="2 3">CECT 9424</strain>
    </source>
</reference>
<dbReference type="RefSeq" id="WP_377070252.1">
    <property type="nucleotide sequence ID" value="NZ_JBHMEC010000017.1"/>
</dbReference>
<protein>
    <submittedName>
        <fullName evidence="2">Periplasmic heavy metal sensor</fullName>
    </submittedName>
</protein>
<proteinExistence type="predicted"/>
<keyword evidence="3" id="KW-1185">Reference proteome</keyword>
<sequence length="164" mass="17813">MSEQSGNHGRGWRVVLILSLALNLVVLGAIGGWVLRHGIGPHGAYGPHAARMAQMGGPLTHALDAEGREAVAARLRDGRGAHAARRAALRESFEALLSDLRAQPFDPAPVEARLAAQRVRVAERFEAGHAALVAHLMAMSDAGRSAYAGRLEENVRRWRHRHHR</sequence>
<organism evidence="2 3">
    <name type="scientific">Roseovarius ramblicola</name>
    <dbReference type="NCBI Taxonomy" id="2022336"/>
    <lineage>
        <taxon>Bacteria</taxon>
        <taxon>Pseudomonadati</taxon>
        <taxon>Pseudomonadota</taxon>
        <taxon>Alphaproteobacteria</taxon>
        <taxon>Rhodobacterales</taxon>
        <taxon>Roseobacteraceae</taxon>
        <taxon>Roseovarius</taxon>
    </lineage>
</organism>
<keyword evidence="1" id="KW-1133">Transmembrane helix</keyword>
<dbReference type="EMBL" id="JBHMEC010000017">
    <property type="protein sequence ID" value="MFB9150721.1"/>
    <property type="molecule type" value="Genomic_DNA"/>
</dbReference>
<feature type="transmembrane region" description="Helical" evidence="1">
    <location>
        <begin position="12"/>
        <end position="35"/>
    </location>
</feature>
<comment type="caution">
    <text evidence="2">The sequence shown here is derived from an EMBL/GenBank/DDBJ whole genome shotgun (WGS) entry which is preliminary data.</text>
</comment>
<accession>A0ABV5I3C5</accession>
<dbReference type="InterPro" id="IPR025961">
    <property type="entry name" value="Metal_resist"/>
</dbReference>
<gene>
    <name evidence="2" type="ORF">ACFFU4_13275</name>
</gene>
<dbReference type="Pfam" id="PF13801">
    <property type="entry name" value="Metal_resist"/>
    <property type="match status" value="1"/>
</dbReference>
<name>A0ABV5I3C5_9RHOB</name>
<evidence type="ECO:0000313" key="2">
    <source>
        <dbReference type="EMBL" id="MFB9150721.1"/>
    </source>
</evidence>
<dbReference type="Proteomes" id="UP001589670">
    <property type="component" value="Unassembled WGS sequence"/>
</dbReference>